<dbReference type="Proteomes" id="UP000277580">
    <property type="component" value="Unassembled WGS sequence"/>
</dbReference>
<evidence type="ECO:0000313" key="3">
    <source>
        <dbReference type="Proteomes" id="UP000277580"/>
    </source>
</evidence>
<evidence type="ECO:0000259" key="1">
    <source>
        <dbReference type="Pfam" id="PF17111"/>
    </source>
</evidence>
<dbReference type="InterPro" id="IPR031348">
    <property type="entry name" value="PigL_N"/>
</dbReference>
<feature type="domain" description="Azaphilone pigments biosynthesis cluster protein L N-terminal" evidence="1">
    <location>
        <begin position="2"/>
        <end position="146"/>
    </location>
</feature>
<keyword evidence="3" id="KW-1185">Reference proteome</keyword>
<gene>
    <name evidence="2" type="ORF">P167DRAFT_329428</name>
</gene>
<dbReference type="Pfam" id="PF17111">
    <property type="entry name" value="PigL_N"/>
    <property type="match status" value="1"/>
</dbReference>
<dbReference type="AlphaFoldDB" id="A0A3N4KEI9"/>
<evidence type="ECO:0000313" key="2">
    <source>
        <dbReference type="EMBL" id="RPB08910.1"/>
    </source>
</evidence>
<accession>A0A3N4KEI9</accession>
<sequence>MAEAVGLAASILGIIHITTKVASLSYSYITGVKRAPDELRKLADELKSLTTVLTTLSICANDHGPALLQIQGPLQSCVSELLSIQIKLESSSIKEKGRWWGMSFSRLQWPCEEQETLNYISKIERFKNLVTLAMNADQVIRSKVIETGIKEICAIKSKDEVLRIEKRRMEVLNWLYPSDFDKRHIEISSRRQKDTGQWVLREPVVQEWCGGNPRNRLLWAYGIHEFDLVSWRWKNIYQLSFD</sequence>
<dbReference type="PANTHER" id="PTHR10039">
    <property type="entry name" value="AMELOGENIN"/>
    <property type="match status" value="1"/>
</dbReference>
<dbReference type="EMBL" id="ML119157">
    <property type="protein sequence ID" value="RPB08910.1"/>
    <property type="molecule type" value="Genomic_DNA"/>
</dbReference>
<name>A0A3N4KEI9_9PEZI</name>
<dbReference type="PANTHER" id="PTHR10039:SF15">
    <property type="entry name" value="NACHT DOMAIN-CONTAINING PROTEIN"/>
    <property type="match status" value="1"/>
</dbReference>
<proteinExistence type="predicted"/>
<organism evidence="2 3">
    <name type="scientific">Morchella conica CCBAS932</name>
    <dbReference type="NCBI Taxonomy" id="1392247"/>
    <lineage>
        <taxon>Eukaryota</taxon>
        <taxon>Fungi</taxon>
        <taxon>Dikarya</taxon>
        <taxon>Ascomycota</taxon>
        <taxon>Pezizomycotina</taxon>
        <taxon>Pezizomycetes</taxon>
        <taxon>Pezizales</taxon>
        <taxon>Morchellaceae</taxon>
        <taxon>Morchella</taxon>
    </lineage>
</organism>
<dbReference type="InParanoid" id="A0A3N4KEI9"/>
<reference evidence="2 3" key="1">
    <citation type="journal article" date="2018" name="Nat. Ecol. Evol.">
        <title>Pezizomycetes genomes reveal the molecular basis of ectomycorrhizal truffle lifestyle.</title>
        <authorList>
            <person name="Murat C."/>
            <person name="Payen T."/>
            <person name="Noel B."/>
            <person name="Kuo A."/>
            <person name="Morin E."/>
            <person name="Chen J."/>
            <person name="Kohler A."/>
            <person name="Krizsan K."/>
            <person name="Balestrini R."/>
            <person name="Da Silva C."/>
            <person name="Montanini B."/>
            <person name="Hainaut M."/>
            <person name="Levati E."/>
            <person name="Barry K.W."/>
            <person name="Belfiori B."/>
            <person name="Cichocki N."/>
            <person name="Clum A."/>
            <person name="Dockter R.B."/>
            <person name="Fauchery L."/>
            <person name="Guy J."/>
            <person name="Iotti M."/>
            <person name="Le Tacon F."/>
            <person name="Lindquist E.A."/>
            <person name="Lipzen A."/>
            <person name="Malagnac F."/>
            <person name="Mello A."/>
            <person name="Molinier V."/>
            <person name="Miyauchi S."/>
            <person name="Poulain J."/>
            <person name="Riccioni C."/>
            <person name="Rubini A."/>
            <person name="Sitrit Y."/>
            <person name="Splivallo R."/>
            <person name="Traeger S."/>
            <person name="Wang M."/>
            <person name="Zifcakova L."/>
            <person name="Wipf D."/>
            <person name="Zambonelli A."/>
            <person name="Paolocci F."/>
            <person name="Nowrousian M."/>
            <person name="Ottonello S."/>
            <person name="Baldrian P."/>
            <person name="Spatafora J.W."/>
            <person name="Henrissat B."/>
            <person name="Nagy L.G."/>
            <person name="Aury J.M."/>
            <person name="Wincker P."/>
            <person name="Grigoriev I.V."/>
            <person name="Bonfante P."/>
            <person name="Martin F.M."/>
        </authorList>
    </citation>
    <scope>NUCLEOTIDE SEQUENCE [LARGE SCALE GENOMIC DNA]</scope>
    <source>
        <strain evidence="2 3">CCBAS932</strain>
    </source>
</reference>
<dbReference type="OrthoDB" id="195446at2759"/>
<protein>
    <recommendedName>
        <fullName evidence="1">Azaphilone pigments biosynthesis cluster protein L N-terminal domain-containing protein</fullName>
    </recommendedName>
</protein>